<gene>
    <name evidence="5" type="ORF">GA0116948_11046</name>
</gene>
<organism evidence="5 6">
    <name type="scientific">Chitinophaga costaii</name>
    <dbReference type="NCBI Taxonomy" id="1335309"/>
    <lineage>
        <taxon>Bacteria</taxon>
        <taxon>Pseudomonadati</taxon>
        <taxon>Bacteroidota</taxon>
        <taxon>Chitinophagia</taxon>
        <taxon>Chitinophagales</taxon>
        <taxon>Chitinophagaceae</taxon>
        <taxon>Chitinophaga</taxon>
    </lineage>
</organism>
<dbReference type="Gene3D" id="3.40.50.150">
    <property type="entry name" value="Vaccinia Virus protein VP39"/>
    <property type="match status" value="1"/>
</dbReference>
<dbReference type="GO" id="GO:0008170">
    <property type="term" value="F:N-methyltransferase activity"/>
    <property type="evidence" value="ECO:0007669"/>
    <property type="project" value="InterPro"/>
</dbReference>
<proteinExistence type="inferred from homology"/>
<reference evidence="5 6" key="1">
    <citation type="submission" date="2016-08" db="EMBL/GenBank/DDBJ databases">
        <authorList>
            <person name="Seilhamer J.J."/>
        </authorList>
    </citation>
    <scope>NUCLEOTIDE SEQUENCE [LARGE SCALE GENOMIC DNA]</scope>
    <source>
        <strain evidence="5 6">A37T2</strain>
    </source>
</reference>
<dbReference type="SUPFAM" id="SSF53335">
    <property type="entry name" value="S-adenosyl-L-methionine-dependent methyltransferases"/>
    <property type="match status" value="1"/>
</dbReference>
<evidence type="ECO:0000259" key="4">
    <source>
        <dbReference type="Pfam" id="PF01555"/>
    </source>
</evidence>
<dbReference type="STRING" id="1335309.GA0116948_11046"/>
<dbReference type="REBASE" id="230693">
    <property type="entry name" value="M.CcoA37T2ORF11046P"/>
</dbReference>
<keyword evidence="1 5" id="KW-0489">Methyltransferase</keyword>
<evidence type="ECO:0000256" key="1">
    <source>
        <dbReference type="ARBA" id="ARBA00022603"/>
    </source>
</evidence>
<keyword evidence="6" id="KW-1185">Reference proteome</keyword>
<dbReference type="RefSeq" id="WP_089713328.1">
    <property type="nucleotide sequence ID" value="NZ_FMAR01000010.1"/>
</dbReference>
<sequence length="273" mass="31072">MQTKHRVVTGSNEIMKSVNNQSVHLVITQPPGWRINNMEELSQVGYLEHYDDHLHQLKIVFADCYRTLLPGGKMCVIVGDQFCSSRNFGRFQIIPLHADTILRCQSVGFDYQGAIIWEHQPRSHKSGKPKLMGSYPYPRNGIVNINYQYILIFKKPGKIESFLDDTRESSILSTDEWITFFDSSWRIPGSHSTSSDAYLPQQIAVRLIRMFSCVGDTILDPWAKNGITLAAARLLSRNSIGYEKNMEMLSIIAQHLGADDLSKDDAMIDFIKE</sequence>
<dbReference type="Proteomes" id="UP000242818">
    <property type="component" value="Unassembled WGS sequence"/>
</dbReference>
<evidence type="ECO:0000256" key="3">
    <source>
        <dbReference type="RuleBase" id="RU362026"/>
    </source>
</evidence>
<comment type="similarity">
    <text evidence="3">Belongs to the N(4)/N(6)-methyltransferase family.</text>
</comment>
<evidence type="ECO:0000313" key="6">
    <source>
        <dbReference type="Proteomes" id="UP000242818"/>
    </source>
</evidence>
<accession>A0A1C4EVP0</accession>
<dbReference type="Pfam" id="PF01555">
    <property type="entry name" value="N6_N4_Mtase"/>
    <property type="match status" value="1"/>
</dbReference>
<dbReference type="GO" id="GO:0003677">
    <property type="term" value="F:DNA binding"/>
    <property type="evidence" value="ECO:0007669"/>
    <property type="project" value="InterPro"/>
</dbReference>
<dbReference type="EMBL" id="FMAR01000010">
    <property type="protein sequence ID" value="SCC47748.1"/>
    <property type="molecule type" value="Genomic_DNA"/>
</dbReference>
<dbReference type="EC" id="2.1.1.-" evidence="3"/>
<protein>
    <recommendedName>
        <fullName evidence="3">Methyltransferase</fullName>
        <ecNumber evidence="3">2.1.1.-</ecNumber>
    </recommendedName>
</protein>
<dbReference type="OrthoDB" id="9800801at2"/>
<dbReference type="InterPro" id="IPR002941">
    <property type="entry name" value="DNA_methylase_N4/N6"/>
</dbReference>
<feature type="domain" description="DNA methylase N-4/N-6" evidence="4">
    <location>
        <begin position="23"/>
        <end position="253"/>
    </location>
</feature>
<evidence type="ECO:0000256" key="2">
    <source>
        <dbReference type="ARBA" id="ARBA00022679"/>
    </source>
</evidence>
<dbReference type="InterPro" id="IPR029063">
    <property type="entry name" value="SAM-dependent_MTases_sf"/>
</dbReference>
<name>A0A1C4EVP0_9BACT</name>
<keyword evidence="2 5" id="KW-0808">Transferase</keyword>
<evidence type="ECO:0000313" key="5">
    <source>
        <dbReference type="EMBL" id="SCC47748.1"/>
    </source>
</evidence>
<dbReference type="InterPro" id="IPR001091">
    <property type="entry name" value="RM_Methyltransferase"/>
</dbReference>
<dbReference type="GO" id="GO:0032259">
    <property type="term" value="P:methylation"/>
    <property type="evidence" value="ECO:0007669"/>
    <property type="project" value="UniProtKB-KW"/>
</dbReference>
<dbReference type="AlphaFoldDB" id="A0A1C4EVP0"/>
<dbReference type="PRINTS" id="PR00508">
    <property type="entry name" value="S21N4MTFRASE"/>
</dbReference>